<feature type="domain" description="Spondin" evidence="10">
    <location>
        <begin position="39"/>
        <end position="225"/>
    </location>
</feature>
<keyword evidence="6" id="KW-0130">Cell adhesion</keyword>
<dbReference type="Gene3D" id="2.60.40.2130">
    <property type="entry name" value="F-spondin domain"/>
    <property type="match status" value="1"/>
</dbReference>
<dbReference type="PROSITE" id="PS50092">
    <property type="entry name" value="TSP1"/>
    <property type="match status" value="1"/>
</dbReference>
<feature type="chain" id="PRO_5044875969" description="Spondin domain-containing protein" evidence="9">
    <location>
        <begin position="27"/>
        <end position="387"/>
    </location>
</feature>
<dbReference type="NCBIfam" id="NF038123">
    <property type="entry name" value="NF038123_dom"/>
    <property type="match status" value="1"/>
</dbReference>
<accession>A0ABD3VPG7</accession>
<dbReference type="InterPro" id="IPR038678">
    <property type="entry name" value="Spondin_N_sf"/>
</dbReference>
<keyword evidence="7" id="KW-1015">Disulfide bond</keyword>
<dbReference type="PANTHER" id="PTHR11311:SF15">
    <property type="entry name" value="SPONDIN-2"/>
    <property type="match status" value="1"/>
</dbReference>
<dbReference type="GO" id="GO:0007155">
    <property type="term" value="P:cell adhesion"/>
    <property type="evidence" value="ECO:0007669"/>
    <property type="project" value="UniProtKB-KW"/>
</dbReference>
<dbReference type="Pfam" id="PF06468">
    <property type="entry name" value="Spond_N"/>
    <property type="match status" value="1"/>
</dbReference>
<evidence type="ECO:0000256" key="6">
    <source>
        <dbReference type="ARBA" id="ARBA00022889"/>
    </source>
</evidence>
<dbReference type="Pfam" id="PF19028">
    <property type="entry name" value="TSP1_spondin"/>
    <property type="match status" value="1"/>
</dbReference>
<evidence type="ECO:0000259" key="10">
    <source>
        <dbReference type="PROSITE" id="PS51020"/>
    </source>
</evidence>
<reference evidence="11 12" key="1">
    <citation type="submission" date="2024-11" db="EMBL/GenBank/DDBJ databases">
        <title>Chromosome-level genome assembly of the freshwater bivalve Anodonta woodiana.</title>
        <authorList>
            <person name="Chen X."/>
        </authorList>
    </citation>
    <scope>NUCLEOTIDE SEQUENCE [LARGE SCALE GENOMIC DNA]</scope>
    <source>
        <strain evidence="11">MN2024</strain>
        <tissue evidence="11">Gills</tissue>
    </source>
</reference>
<sequence>MLAAGSLQYTMKVLLIFISILIAGEGKKKGIKEPRSLEFGGKCKPNIMAEYDLTFYGEWTYMTFPKMYPRYRPPAQWSKLVGRSHDASYQMWSVDSYATPPVRLFAEKADSSEYDQEVQAYKGILDAFTAASIPSGAGRSSVHFLADGLRSKLSFAVKIIPSPDWIVGLSSFDLCDKGRWRKKVNVDLFPIDVGTDQGLTFSSPNWPSDPQEKIYQIDVSRPNHTASSFYYPEKKLLPRIAHVELTKVAEFKKKGKTMEISPPVEPNMMQFGDNDMENLDKKPTYVQRNETQAVAKKDADRNDIAASDDTSVIDALLVPDNRCIVSEWGQWTACSKTCSFGQQERRREIIQRARDGRTYCPLLVEERICGSMKNCQWSHFQLLKRNG</sequence>
<dbReference type="InterPro" id="IPR000884">
    <property type="entry name" value="TSP1_rpt"/>
</dbReference>
<evidence type="ECO:0000313" key="12">
    <source>
        <dbReference type="Proteomes" id="UP001634394"/>
    </source>
</evidence>
<keyword evidence="4" id="KW-0479">Metal-binding</keyword>
<comment type="caution">
    <text evidence="11">The sequence shown here is derived from an EMBL/GenBank/DDBJ whole genome shotgun (WGS) entry which is preliminary data.</text>
</comment>
<keyword evidence="8" id="KW-0325">Glycoprotein</keyword>
<dbReference type="InterPro" id="IPR051418">
    <property type="entry name" value="Spondin/Thrombospondin_T1"/>
</dbReference>
<evidence type="ECO:0000256" key="9">
    <source>
        <dbReference type="SAM" id="SignalP"/>
    </source>
</evidence>
<dbReference type="PANTHER" id="PTHR11311">
    <property type="entry name" value="SPONDIN"/>
    <property type="match status" value="1"/>
</dbReference>
<evidence type="ECO:0000256" key="2">
    <source>
        <dbReference type="ARBA" id="ARBA00022525"/>
    </source>
</evidence>
<dbReference type="InterPro" id="IPR044004">
    <property type="entry name" value="TSP1_spondin_dom"/>
</dbReference>
<dbReference type="SMART" id="SM00209">
    <property type="entry name" value="TSP1"/>
    <property type="match status" value="1"/>
</dbReference>
<keyword evidence="5 9" id="KW-0732">Signal</keyword>
<evidence type="ECO:0000256" key="7">
    <source>
        <dbReference type="ARBA" id="ARBA00023157"/>
    </source>
</evidence>
<dbReference type="AlphaFoldDB" id="A0ABD3VPG7"/>
<name>A0ABD3VPG7_SINWO</name>
<gene>
    <name evidence="11" type="ORF">ACJMK2_005045</name>
</gene>
<evidence type="ECO:0000256" key="4">
    <source>
        <dbReference type="ARBA" id="ARBA00022723"/>
    </source>
</evidence>
<evidence type="ECO:0000256" key="1">
    <source>
        <dbReference type="ARBA" id="ARBA00004498"/>
    </source>
</evidence>
<dbReference type="InterPro" id="IPR036383">
    <property type="entry name" value="TSP1_rpt_sf"/>
</dbReference>
<dbReference type="GO" id="GO:0046872">
    <property type="term" value="F:metal ion binding"/>
    <property type="evidence" value="ECO:0007669"/>
    <property type="project" value="UniProtKB-KW"/>
</dbReference>
<keyword evidence="3" id="KW-0272">Extracellular matrix</keyword>
<evidence type="ECO:0000256" key="8">
    <source>
        <dbReference type="ARBA" id="ARBA00023180"/>
    </source>
</evidence>
<dbReference type="Gene3D" id="2.20.100.10">
    <property type="entry name" value="Thrombospondin type-1 (TSP1) repeat"/>
    <property type="match status" value="1"/>
</dbReference>
<organism evidence="11 12">
    <name type="scientific">Sinanodonta woodiana</name>
    <name type="common">Chinese pond mussel</name>
    <name type="synonym">Anodonta woodiana</name>
    <dbReference type="NCBI Taxonomy" id="1069815"/>
    <lineage>
        <taxon>Eukaryota</taxon>
        <taxon>Metazoa</taxon>
        <taxon>Spiralia</taxon>
        <taxon>Lophotrochozoa</taxon>
        <taxon>Mollusca</taxon>
        <taxon>Bivalvia</taxon>
        <taxon>Autobranchia</taxon>
        <taxon>Heteroconchia</taxon>
        <taxon>Palaeoheterodonta</taxon>
        <taxon>Unionida</taxon>
        <taxon>Unionoidea</taxon>
        <taxon>Unionidae</taxon>
        <taxon>Unioninae</taxon>
        <taxon>Sinanodonta</taxon>
    </lineage>
</organism>
<evidence type="ECO:0000256" key="5">
    <source>
        <dbReference type="ARBA" id="ARBA00022729"/>
    </source>
</evidence>
<dbReference type="EMBL" id="JBJQND010000010">
    <property type="protein sequence ID" value="KAL3863280.1"/>
    <property type="molecule type" value="Genomic_DNA"/>
</dbReference>
<proteinExistence type="predicted"/>
<keyword evidence="12" id="KW-1185">Reference proteome</keyword>
<keyword evidence="2" id="KW-0964">Secreted</keyword>
<evidence type="ECO:0000256" key="3">
    <source>
        <dbReference type="ARBA" id="ARBA00022530"/>
    </source>
</evidence>
<dbReference type="SUPFAM" id="SSF82895">
    <property type="entry name" value="TSP-1 type 1 repeat"/>
    <property type="match status" value="1"/>
</dbReference>
<protein>
    <recommendedName>
        <fullName evidence="10">Spondin domain-containing protein</fullName>
    </recommendedName>
</protein>
<feature type="signal peptide" evidence="9">
    <location>
        <begin position="1"/>
        <end position="26"/>
    </location>
</feature>
<dbReference type="Proteomes" id="UP001634394">
    <property type="component" value="Unassembled WGS sequence"/>
</dbReference>
<comment type="subcellular location">
    <subcellularLocation>
        <location evidence="1">Secreted</location>
        <location evidence="1">Extracellular space</location>
        <location evidence="1">Extracellular matrix</location>
    </subcellularLocation>
</comment>
<evidence type="ECO:0000313" key="11">
    <source>
        <dbReference type="EMBL" id="KAL3863280.1"/>
    </source>
</evidence>
<dbReference type="PROSITE" id="PS51020">
    <property type="entry name" value="SPONDIN"/>
    <property type="match status" value="1"/>
</dbReference>
<dbReference type="InterPro" id="IPR009465">
    <property type="entry name" value="Spondin_N"/>
</dbReference>